<reference evidence="2" key="1">
    <citation type="submission" date="2019-05" db="EMBL/GenBank/DDBJ databases">
        <title>Annotation for the trematode Paragonimus heterotremus.</title>
        <authorList>
            <person name="Choi Y.-J."/>
        </authorList>
    </citation>
    <scope>NUCLEOTIDE SEQUENCE</scope>
    <source>
        <strain evidence="2">LC</strain>
    </source>
</reference>
<feature type="region of interest" description="Disordered" evidence="1">
    <location>
        <begin position="289"/>
        <end position="311"/>
    </location>
</feature>
<comment type="caution">
    <text evidence="2">The sequence shown here is derived from an EMBL/GenBank/DDBJ whole genome shotgun (WGS) entry which is preliminary data.</text>
</comment>
<sequence length="311" mass="33901">MLRRATAQTHTKLPVFDWDGLPAFVDPVTHGLHTRMQMEQVMFRQRLSNLMDEVTALRAKLAEAENTRLSTRGYPTVQAGFKQTQFGTVLDCFTRSGCADPVLANSTYRSTSIVNGILKSVHPSEGDDDIGIDPVADDRRFSSTSDTFELLDADRVGLNSHRPDSCQESVVLKVRPRFLCRNCLDPVCVGCSMWTQDSNRIYRQSMRQALHKEDALPSHPQFHSDLLNDLTEAIDHPHEASYAPVLPPVLSQHGSSLSVSCHVTSPSMLSSVSAGHLPVAVTSNIPGARCRSAGGSRPVASPATPDGVAQA</sequence>
<proteinExistence type="predicted"/>
<gene>
    <name evidence="2" type="ORF">PHET_05232</name>
</gene>
<dbReference type="Proteomes" id="UP000748531">
    <property type="component" value="Unassembled WGS sequence"/>
</dbReference>
<evidence type="ECO:0000256" key="1">
    <source>
        <dbReference type="SAM" id="MobiDB-lite"/>
    </source>
</evidence>
<protein>
    <submittedName>
        <fullName evidence="2">Uncharacterized protein</fullName>
    </submittedName>
</protein>
<name>A0A8J4TAP9_9TREM</name>
<keyword evidence="3" id="KW-1185">Reference proteome</keyword>
<organism evidence="2 3">
    <name type="scientific">Paragonimus heterotremus</name>
    <dbReference type="NCBI Taxonomy" id="100268"/>
    <lineage>
        <taxon>Eukaryota</taxon>
        <taxon>Metazoa</taxon>
        <taxon>Spiralia</taxon>
        <taxon>Lophotrochozoa</taxon>
        <taxon>Platyhelminthes</taxon>
        <taxon>Trematoda</taxon>
        <taxon>Digenea</taxon>
        <taxon>Plagiorchiida</taxon>
        <taxon>Troglotremata</taxon>
        <taxon>Troglotrematidae</taxon>
        <taxon>Paragonimus</taxon>
    </lineage>
</organism>
<dbReference type="AlphaFoldDB" id="A0A8J4TAP9"/>
<evidence type="ECO:0000313" key="3">
    <source>
        <dbReference type="Proteomes" id="UP000748531"/>
    </source>
</evidence>
<dbReference type="EMBL" id="LUCH01002716">
    <property type="protein sequence ID" value="KAF5401089.1"/>
    <property type="molecule type" value="Genomic_DNA"/>
</dbReference>
<accession>A0A8J4TAP9</accession>
<evidence type="ECO:0000313" key="2">
    <source>
        <dbReference type="EMBL" id="KAF5401089.1"/>
    </source>
</evidence>